<keyword evidence="1" id="KW-1133">Transmembrane helix</keyword>
<keyword evidence="1" id="KW-0812">Transmembrane</keyword>
<dbReference type="InterPro" id="IPR001940">
    <property type="entry name" value="Peptidase_S1C"/>
</dbReference>
<proteinExistence type="predicted"/>
<dbReference type="PANTHER" id="PTHR22939">
    <property type="entry name" value="SERINE PROTEASE FAMILY S1C HTRA-RELATED"/>
    <property type="match status" value="1"/>
</dbReference>
<evidence type="ECO:0000256" key="1">
    <source>
        <dbReference type="SAM" id="Phobius"/>
    </source>
</evidence>
<dbReference type="Proteomes" id="UP000034643">
    <property type="component" value="Unassembled WGS sequence"/>
</dbReference>
<dbReference type="InterPro" id="IPR009003">
    <property type="entry name" value="Peptidase_S1_PA"/>
</dbReference>
<feature type="transmembrane region" description="Helical" evidence="1">
    <location>
        <begin position="73"/>
        <end position="98"/>
    </location>
</feature>
<dbReference type="GO" id="GO:0004252">
    <property type="term" value="F:serine-type endopeptidase activity"/>
    <property type="evidence" value="ECO:0007669"/>
    <property type="project" value="InterPro"/>
</dbReference>
<keyword evidence="2" id="KW-0645">Protease</keyword>
<keyword evidence="1" id="KW-0472">Membrane</keyword>
<dbReference type="InterPro" id="IPR043504">
    <property type="entry name" value="Peptidase_S1_PA_chymotrypsin"/>
</dbReference>
<gene>
    <name evidence="2" type="ORF">UX34_C0005G0037</name>
</gene>
<reference evidence="2 3" key="1">
    <citation type="journal article" date="2015" name="Nature">
        <title>rRNA introns, odd ribosomes, and small enigmatic genomes across a large radiation of phyla.</title>
        <authorList>
            <person name="Brown C.T."/>
            <person name="Hug L.A."/>
            <person name="Thomas B.C."/>
            <person name="Sharon I."/>
            <person name="Castelle C.J."/>
            <person name="Singh A."/>
            <person name="Wilkins M.J."/>
            <person name="Williams K.H."/>
            <person name="Banfield J.F."/>
        </authorList>
    </citation>
    <scope>NUCLEOTIDE SEQUENCE [LARGE SCALE GENOMIC DNA]</scope>
</reference>
<organism evidence="2 3">
    <name type="scientific">Candidatus Woesebacteria bacterium GW2011_GWF1_46_13</name>
    <dbReference type="NCBI Taxonomy" id="1618602"/>
    <lineage>
        <taxon>Bacteria</taxon>
        <taxon>Candidatus Woeseibacteriota</taxon>
    </lineage>
</organism>
<comment type="caution">
    <text evidence="2">The sequence shown here is derived from an EMBL/GenBank/DDBJ whole genome shotgun (WGS) entry which is preliminary data.</text>
</comment>
<dbReference type="PRINTS" id="PR00834">
    <property type="entry name" value="PROTEASES2C"/>
</dbReference>
<protein>
    <submittedName>
        <fullName evidence="2">Serine protease do-like protein HtrA</fullName>
    </submittedName>
</protein>
<accession>A0A0G1R4K9</accession>
<dbReference type="SUPFAM" id="SSF50494">
    <property type="entry name" value="Trypsin-like serine proteases"/>
    <property type="match status" value="1"/>
</dbReference>
<dbReference type="Pfam" id="PF13365">
    <property type="entry name" value="Trypsin_2"/>
    <property type="match status" value="1"/>
</dbReference>
<keyword evidence="2" id="KW-0378">Hydrolase</keyword>
<dbReference type="AlphaFoldDB" id="A0A0G1R4K9"/>
<sequence length="420" mass="48415">MDWLIGRIVLLKARIRKRIVLFWQRFKKYIKHLLFPLYLFPIKIVTYSAYYLIKFSLKLAWYLVSWPFRKWTNFFKTIIWSVLATYLFFSLLVIMDYIEENYGHYSKFWCDIGLNETLNEQVVRIIGGYSEGSGFFISPNQVVTSFHVIASEPSPKIVFSAGNFITPISIVGDQYSDIAILTTKEEYPGMVMEFMDPVSLYEEEPVVAAGYALGTELVGSVTLEKGKFADYRQSKKYYATYIQTSISLVPGMSGGPLVDKCGEVIGVNTEGLAGLSLFVLADSVKAGLPTYTDRDISKITVDATTPEGAVEAFYTYLKARRMEEGFNLLSEEYLKKTNFGEWTNRFTDILDVDVIGTKMEDERTNTVFIKFSTSNWVDGEREEHYYEGTWQTVLEEEIYKMNKSMIKEITDPDFSWFYEI</sequence>
<name>A0A0G1R4K9_9BACT</name>
<feature type="transmembrane region" description="Helical" evidence="1">
    <location>
        <begin position="33"/>
        <end position="53"/>
    </location>
</feature>
<dbReference type="Gene3D" id="2.40.10.10">
    <property type="entry name" value="Trypsin-like serine proteases"/>
    <property type="match status" value="2"/>
</dbReference>
<evidence type="ECO:0000313" key="2">
    <source>
        <dbReference type="EMBL" id="KKU25033.1"/>
    </source>
</evidence>
<dbReference type="GO" id="GO:0006508">
    <property type="term" value="P:proteolysis"/>
    <property type="evidence" value="ECO:0007669"/>
    <property type="project" value="UniProtKB-KW"/>
</dbReference>
<dbReference type="PANTHER" id="PTHR22939:SF129">
    <property type="entry name" value="SERINE PROTEASE HTRA2, MITOCHONDRIAL"/>
    <property type="match status" value="1"/>
</dbReference>
<dbReference type="EMBL" id="LCLV01000005">
    <property type="protein sequence ID" value="KKU25033.1"/>
    <property type="molecule type" value="Genomic_DNA"/>
</dbReference>
<evidence type="ECO:0000313" key="3">
    <source>
        <dbReference type="Proteomes" id="UP000034643"/>
    </source>
</evidence>